<proteinExistence type="predicted"/>
<dbReference type="InterPro" id="IPR046675">
    <property type="entry name" value="DUF6545"/>
</dbReference>
<dbReference type="NCBIfam" id="NF042915">
    <property type="entry name" value="MAB_1171c_fam"/>
    <property type="match status" value="1"/>
</dbReference>
<feature type="transmembrane region" description="Helical" evidence="1">
    <location>
        <begin position="175"/>
        <end position="196"/>
    </location>
</feature>
<accession>A0ABS5KLK2</accession>
<keyword evidence="1" id="KW-0472">Membrane</keyword>
<evidence type="ECO:0000313" key="4">
    <source>
        <dbReference type="Proteomes" id="UP000730482"/>
    </source>
</evidence>
<feature type="transmembrane region" description="Helical" evidence="1">
    <location>
        <begin position="216"/>
        <end position="237"/>
    </location>
</feature>
<keyword evidence="1" id="KW-0812">Transmembrane</keyword>
<evidence type="ECO:0000259" key="2">
    <source>
        <dbReference type="Pfam" id="PF20182"/>
    </source>
</evidence>
<feature type="transmembrane region" description="Helical" evidence="1">
    <location>
        <begin position="103"/>
        <end position="122"/>
    </location>
</feature>
<feature type="transmembrane region" description="Helical" evidence="1">
    <location>
        <begin position="142"/>
        <end position="163"/>
    </location>
</feature>
<dbReference type="EMBL" id="JAAFYZ010000020">
    <property type="protein sequence ID" value="MBS2546906.1"/>
    <property type="molecule type" value="Genomic_DNA"/>
</dbReference>
<dbReference type="Proteomes" id="UP000730482">
    <property type="component" value="Unassembled WGS sequence"/>
</dbReference>
<dbReference type="Pfam" id="PF20182">
    <property type="entry name" value="DUF6545"/>
    <property type="match status" value="1"/>
</dbReference>
<protein>
    <recommendedName>
        <fullName evidence="2">DUF6545 domain-containing protein</fullName>
    </recommendedName>
</protein>
<keyword evidence="4" id="KW-1185">Reference proteome</keyword>
<sequence length="415" mass="45637">MNTTLYPLAALFAWAVVFSSAKRFSAILKEPARLAAWFLYLSFALIFTAGWSEVWNRTDAWTGLPESNTLITMCLVVCYSASQLALLQLWSYAPDRARRHVKVTISTVVVVLTAMITLFVHSDSTHHLQQSFKDWYGGSVEYDAYLVIYLTTYTTAEVEVIRLCRRYSKVMSPSWLRTGLITASIGAAIGLFYSITRLADIAAALADVDISPLENVAEVGAGLGALLVMIGLTLHWWGPRISALAQRSRRLMAYIRLRPLWASFYTLDSSIAFDAPRSLGSGSVLNRVRTAARVLSDVEYHVARRVVEIRDGILTLRPYQDTAHSELLRACLAGHGLAGDELDAAVTAQQIHGALDAREAAVARDRPVSPTVGNSPADLDAELAWLLKVTKHFVKHTASRREIADTDLTPTGGIA</sequence>
<keyword evidence="1" id="KW-1133">Transmembrane helix</keyword>
<comment type="caution">
    <text evidence="3">The sequence shown here is derived from an EMBL/GenBank/DDBJ whole genome shotgun (WGS) entry which is preliminary data.</text>
</comment>
<gene>
    <name evidence="3" type="ORF">KGQ19_08485</name>
</gene>
<evidence type="ECO:0000313" key="3">
    <source>
        <dbReference type="EMBL" id="MBS2546906.1"/>
    </source>
</evidence>
<evidence type="ECO:0000256" key="1">
    <source>
        <dbReference type="SAM" id="Phobius"/>
    </source>
</evidence>
<dbReference type="RefSeq" id="WP_212008541.1">
    <property type="nucleotide sequence ID" value="NZ_JAAFYZ010000020.1"/>
</dbReference>
<dbReference type="InterPro" id="IPR050039">
    <property type="entry name" value="MAB_1171c-like"/>
</dbReference>
<organism evidence="3 4">
    <name type="scientific">Catenulispora pinistramenti</name>
    <dbReference type="NCBI Taxonomy" id="2705254"/>
    <lineage>
        <taxon>Bacteria</taxon>
        <taxon>Bacillati</taxon>
        <taxon>Actinomycetota</taxon>
        <taxon>Actinomycetes</taxon>
        <taxon>Catenulisporales</taxon>
        <taxon>Catenulisporaceae</taxon>
        <taxon>Catenulispora</taxon>
    </lineage>
</organism>
<feature type="transmembrane region" description="Helical" evidence="1">
    <location>
        <begin position="34"/>
        <end position="50"/>
    </location>
</feature>
<name>A0ABS5KLK2_9ACTN</name>
<feature type="transmembrane region" description="Helical" evidence="1">
    <location>
        <begin position="70"/>
        <end position="91"/>
    </location>
</feature>
<feature type="transmembrane region" description="Helical" evidence="1">
    <location>
        <begin position="6"/>
        <end position="22"/>
    </location>
</feature>
<reference evidence="3 4" key="1">
    <citation type="submission" date="2020-02" db="EMBL/GenBank/DDBJ databases">
        <title>Acidophilic actinobacteria isolated from forest soil.</title>
        <authorList>
            <person name="Golinska P."/>
        </authorList>
    </citation>
    <scope>NUCLEOTIDE SEQUENCE [LARGE SCALE GENOMIC DNA]</scope>
    <source>
        <strain evidence="3 4">NL8</strain>
    </source>
</reference>
<feature type="domain" description="DUF6545" evidence="2">
    <location>
        <begin position="249"/>
        <end position="393"/>
    </location>
</feature>